<dbReference type="AlphaFoldDB" id="A0AAE0Z7B0"/>
<gene>
    <name evidence="2" type="ORF">RRG08_036896</name>
    <name evidence="1" type="ORF">RRG08_051497</name>
</gene>
<protein>
    <submittedName>
        <fullName evidence="1">Uncharacterized protein</fullName>
    </submittedName>
</protein>
<name>A0AAE0Z7B0_9GAST</name>
<proteinExistence type="predicted"/>
<keyword evidence="3" id="KW-1185">Reference proteome</keyword>
<evidence type="ECO:0000313" key="1">
    <source>
        <dbReference type="EMBL" id="KAK3763391.1"/>
    </source>
</evidence>
<evidence type="ECO:0000313" key="3">
    <source>
        <dbReference type="Proteomes" id="UP001283361"/>
    </source>
</evidence>
<accession>A0AAE0Z7B0</accession>
<dbReference type="EMBL" id="JAWDGP010004564">
    <property type="protein sequence ID" value="KAK3763391.1"/>
    <property type="molecule type" value="Genomic_DNA"/>
</dbReference>
<dbReference type="Proteomes" id="UP001283361">
    <property type="component" value="Unassembled WGS sequence"/>
</dbReference>
<comment type="caution">
    <text evidence="1">The sequence shown here is derived from an EMBL/GenBank/DDBJ whole genome shotgun (WGS) entry which is preliminary data.</text>
</comment>
<reference evidence="1" key="1">
    <citation type="journal article" date="2023" name="G3 (Bethesda)">
        <title>A reference genome for the long-term kleptoplast-retaining sea slug Elysia crispata morphotype clarki.</title>
        <authorList>
            <person name="Eastman K.E."/>
            <person name="Pendleton A.L."/>
            <person name="Shaikh M.A."/>
            <person name="Suttiyut T."/>
            <person name="Ogas R."/>
            <person name="Tomko P."/>
            <person name="Gavelis G."/>
            <person name="Widhalm J.R."/>
            <person name="Wisecaver J.H."/>
        </authorList>
    </citation>
    <scope>NUCLEOTIDE SEQUENCE</scope>
    <source>
        <strain evidence="1">ECLA1</strain>
    </source>
</reference>
<evidence type="ECO:0000313" key="2">
    <source>
        <dbReference type="EMBL" id="KAK3766259.1"/>
    </source>
</evidence>
<dbReference type="EMBL" id="JAWDGP010004242">
    <property type="protein sequence ID" value="KAK3766259.1"/>
    <property type="molecule type" value="Genomic_DNA"/>
</dbReference>
<organism evidence="1 3">
    <name type="scientific">Elysia crispata</name>
    <name type="common">lettuce slug</name>
    <dbReference type="NCBI Taxonomy" id="231223"/>
    <lineage>
        <taxon>Eukaryota</taxon>
        <taxon>Metazoa</taxon>
        <taxon>Spiralia</taxon>
        <taxon>Lophotrochozoa</taxon>
        <taxon>Mollusca</taxon>
        <taxon>Gastropoda</taxon>
        <taxon>Heterobranchia</taxon>
        <taxon>Euthyneura</taxon>
        <taxon>Panpulmonata</taxon>
        <taxon>Sacoglossa</taxon>
        <taxon>Placobranchoidea</taxon>
        <taxon>Plakobranchidae</taxon>
        <taxon>Elysia</taxon>
    </lineage>
</organism>
<sequence length="108" mass="12593">MDRTIPRKRQSKNKQTIQYDRLRKFHLSLHLFIRTMIDLRCSMLRDTLTIVLQPGRVTFSLKELQKHDACLHLLAVYTELDLGLVFVLTKRDGSRAEMSAVLLTAPQK</sequence>